<dbReference type="InterPro" id="IPR016181">
    <property type="entry name" value="Acyl_CoA_acyltransferase"/>
</dbReference>
<keyword evidence="3" id="KW-1185">Reference proteome</keyword>
<reference evidence="2 3" key="1">
    <citation type="submission" date="2020-12" db="EMBL/GenBank/DDBJ databases">
        <title>Salegentibacter orientalis sp. nov., isolated from costal sediment.</title>
        <authorList>
            <person name="Lian F.-B."/>
        </authorList>
    </citation>
    <scope>NUCLEOTIDE SEQUENCE [LARGE SCALE GENOMIC DNA]</scope>
    <source>
        <strain evidence="2 3">F60176</strain>
    </source>
</reference>
<dbReference type="RefSeq" id="WP_198638326.1">
    <property type="nucleotide sequence ID" value="NZ_JAEHNY010000005.1"/>
</dbReference>
<dbReference type="Proteomes" id="UP000635665">
    <property type="component" value="Unassembled WGS sequence"/>
</dbReference>
<evidence type="ECO:0000313" key="2">
    <source>
        <dbReference type="EMBL" id="MBI6119770.1"/>
    </source>
</evidence>
<evidence type="ECO:0000313" key="3">
    <source>
        <dbReference type="Proteomes" id="UP000635665"/>
    </source>
</evidence>
<dbReference type="Gene3D" id="3.40.630.30">
    <property type="match status" value="1"/>
</dbReference>
<evidence type="ECO:0000259" key="1">
    <source>
        <dbReference type="PROSITE" id="PS51186"/>
    </source>
</evidence>
<proteinExistence type="predicted"/>
<dbReference type="SUPFAM" id="SSF55729">
    <property type="entry name" value="Acyl-CoA N-acyltransferases (Nat)"/>
    <property type="match status" value="1"/>
</dbReference>
<dbReference type="PROSITE" id="PS51186">
    <property type="entry name" value="GNAT"/>
    <property type="match status" value="1"/>
</dbReference>
<organism evidence="2 3">
    <name type="scientific">Salegentibacter maritimus</name>
    <dbReference type="NCBI Taxonomy" id="2794347"/>
    <lineage>
        <taxon>Bacteria</taxon>
        <taxon>Pseudomonadati</taxon>
        <taxon>Bacteroidota</taxon>
        <taxon>Flavobacteriia</taxon>
        <taxon>Flavobacteriales</taxon>
        <taxon>Flavobacteriaceae</taxon>
        <taxon>Salegentibacter</taxon>
    </lineage>
</organism>
<feature type="domain" description="N-acetyltransferase" evidence="1">
    <location>
        <begin position="2"/>
        <end position="153"/>
    </location>
</feature>
<dbReference type="InterPro" id="IPR000182">
    <property type="entry name" value="GNAT_dom"/>
</dbReference>
<gene>
    <name evidence="2" type="ORF">I6U50_07015</name>
</gene>
<sequence>MLKFREIDYKKDIPAVVQLINEGLDDTFTESFFRWKHVQNPFGKSFGFLIEDDGSIVGLRMFMFWKFKKSKEYKTAIRPVDTVVDKRYRGKGLFKKMNLVGIEMCKGKYDVIFNTPNHNSLPGNLKMGWNILEDSPKVKMGLLNPFSKKKEIEKIEKGSFNLKRNYESSSLMWQTNKTGEFLKWRYEDKKYILVQYADSFMIFSLKKIKGLKTIIIYELLGDSKQFQTMINATAKREKSFFIYFVDNKEFERVNCIASTVRKNANVVFKSDSGNIQKNINFSLGDLESKL</sequence>
<accession>A0ABS0TG54</accession>
<name>A0ABS0TG54_9FLAO</name>
<protein>
    <submittedName>
        <fullName evidence="2">GNAT family N-acetyltransferase</fullName>
    </submittedName>
</protein>
<comment type="caution">
    <text evidence="2">The sequence shown here is derived from an EMBL/GenBank/DDBJ whole genome shotgun (WGS) entry which is preliminary data.</text>
</comment>
<dbReference type="EMBL" id="JAEHNY010000005">
    <property type="protein sequence ID" value="MBI6119770.1"/>
    <property type="molecule type" value="Genomic_DNA"/>
</dbReference>